<sequence length="387" mass="44906">MGRSNWRVAVQVINLLGSKDMRWRDVTGRWWLRGPTKSHETLSMEFFQGLGSPWIVCSLWELVKLHNPALIYKSETKSKSRRYDSIKQKLNYFGVGIDFKGKSRGLLLVWKKAVNVWVQSFSAHHIDAIIRGYGIPNQWRFTRFYGHPETSKWKDSWILLHYLWICGDQTWASLFPNTQVQHDVEPCSNRVVLLLNLDVMAWKDSQRWKPEFRFEAVRIKSDEVSEIVAQSWWNGKGDNLGSSFCNKALSSMMLNEEQLARIHGASVSRQSPCISHLLFKSTAVFSKNIPKQLWEELSDFLWILMVAKHEKYFRVFYYNGQAITLYAMSCFKIPDALLSELESITASSRWLEASFRGVPKWVELYLGRLQRFCSSLGSSPSRPESSA</sequence>
<organism evidence="1 2">
    <name type="scientific">Sesamum angolense</name>
    <dbReference type="NCBI Taxonomy" id="2727404"/>
    <lineage>
        <taxon>Eukaryota</taxon>
        <taxon>Viridiplantae</taxon>
        <taxon>Streptophyta</taxon>
        <taxon>Embryophyta</taxon>
        <taxon>Tracheophyta</taxon>
        <taxon>Spermatophyta</taxon>
        <taxon>Magnoliopsida</taxon>
        <taxon>eudicotyledons</taxon>
        <taxon>Gunneridae</taxon>
        <taxon>Pentapetalae</taxon>
        <taxon>asterids</taxon>
        <taxon>lamiids</taxon>
        <taxon>Lamiales</taxon>
        <taxon>Pedaliaceae</taxon>
        <taxon>Sesamum</taxon>
    </lineage>
</organism>
<keyword evidence="2" id="KW-1185">Reference proteome</keyword>
<reference evidence="1" key="2">
    <citation type="journal article" date="2024" name="Plant">
        <title>Genomic evolution and insights into agronomic trait innovations of Sesamum species.</title>
        <authorList>
            <person name="Miao H."/>
            <person name="Wang L."/>
            <person name="Qu L."/>
            <person name="Liu H."/>
            <person name="Sun Y."/>
            <person name="Le M."/>
            <person name="Wang Q."/>
            <person name="Wei S."/>
            <person name="Zheng Y."/>
            <person name="Lin W."/>
            <person name="Duan Y."/>
            <person name="Cao H."/>
            <person name="Xiong S."/>
            <person name="Wang X."/>
            <person name="Wei L."/>
            <person name="Li C."/>
            <person name="Ma Q."/>
            <person name="Ju M."/>
            <person name="Zhao R."/>
            <person name="Li G."/>
            <person name="Mu C."/>
            <person name="Tian Q."/>
            <person name="Mei H."/>
            <person name="Zhang T."/>
            <person name="Gao T."/>
            <person name="Zhang H."/>
        </authorList>
    </citation>
    <scope>NUCLEOTIDE SEQUENCE</scope>
    <source>
        <strain evidence="1">K16</strain>
    </source>
</reference>
<comment type="caution">
    <text evidence="1">The sequence shown here is derived from an EMBL/GenBank/DDBJ whole genome shotgun (WGS) entry which is preliminary data.</text>
</comment>
<accession>A0AAE1W2G2</accession>
<dbReference type="EMBL" id="JACGWL010000016">
    <property type="protein sequence ID" value="KAK4385511.1"/>
    <property type="molecule type" value="Genomic_DNA"/>
</dbReference>
<name>A0AAE1W2G2_9LAMI</name>
<dbReference type="AlphaFoldDB" id="A0AAE1W2G2"/>
<reference evidence="1" key="1">
    <citation type="submission" date="2020-06" db="EMBL/GenBank/DDBJ databases">
        <authorList>
            <person name="Li T."/>
            <person name="Hu X."/>
            <person name="Zhang T."/>
            <person name="Song X."/>
            <person name="Zhang H."/>
            <person name="Dai N."/>
            <person name="Sheng W."/>
            <person name="Hou X."/>
            <person name="Wei L."/>
        </authorList>
    </citation>
    <scope>NUCLEOTIDE SEQUENCE</scope>
    <source>
        <strain evidence="1">K16</strain>
        <tissue evidence="1">Leaf</tissue>
    </source>
</reference>
<evidence type="ECO:0000313" key="2">
    <source>
        <dbReference type="Proteomes" id="UP001289374"/>
    </source>
</evidence>
<proteinExistence type="predicted"/>
<dbReference type="Proteomes" id="UP001289374">
    <property type="component" value="Unassembled WGS sequence"/>
</dbReference>
<gene>
    <name evidence="1" type="ORF">Sango_2675100</name>
</gene>
<protein>
    <submittedName>
        <fullName evidence="1">Uncharacterized protein</fullName>
    </submittedName>
</protein>
<evidence type="ECO:0000313" key="1">
    <source>
        <dbReference type="EMBL" id="KAK4385511.1"/>
    </source>
</evidence>